<dbReference type="Proteomes" id="UP001056120">
    <property type="component" value="Linkage Group LG07"/>
</dbReference>
<reference evidence="1 2" key="2">
    <citation type="journal article" date="2022" name="Mol. Ecol. Resour.">
        <title>The genomes of chicory, endive, great burdock and yacon provide insights into Asteraceae paleo-polyploidization history and plant inulin production.</title>
        <authorList>
            <person name="Fan W."/>
            <person name="Wang S."/>
            <person name="Wang H."/>
            <person name="Wang A."/>
            <person name="Jiang F."/>
            <person name="Liu H."/>
            <person name="Zhao H."/>
            <person name="Xu D."/>
            <person name="Zhang Y."/>
        </authorList>
    </citation>
    <scope>NUCLEOTIDE SEQUENCE [LARGE SCALE GENOMIC DNA]</scope>
    <source>
        <strain evidence="2">cv. Yunnan</strain>
        <tissue evidence="1">Leaves</tissue>
    </source>
</reference>
<proteinExistence type="predicted"/>
<evidence type="ECO:0000313" key="2">
    <source>
        <dbReference type="Proteomes" id="UP001056120"/>
    </source>
</evidence>
<dbReference type="EMBL" id="CM042024">
    <property type="protein sequence ID" value="KAI3811616.1"/>
    <property type="molecule type" value="Genomic_DNA"/>
</dbReference>
<protein>
    <submittedName>
        <fullName evidence="1">Uncharacterized protein</fullName>
    </submittedName>
</protein>
<gene>
    <name evidence="1" type="ORF">L1987_21342</name>
</gene>
<organism evidence="1 2">
    <name type="scientific">Smallanthus sonchifolius</name>
    <dbReference type="NCBI Taxonomy" id="185202"/>
    <lineage>
        <taxon>Eukaryota</taxon>
        <taxon>Viridiplantae</taxon>
        <taxon>Streptophyta</taxon>
        <taxon>Embryophyta</taxon>
        <taxon>Tracheophyta</taxon>
        <taxon>Spermatophyta</taxon>
        <taxon>Magnoliopsida</taxon>
        <taxon>eudicotyledons</taxon>
        <taxon>Gunneridae</taxon>
        <taxon>Pentapetalae</taxon>
        <taxon>asterids</taxon>
        <taxon>campanulids</taxon>
        <taxon>Asterales</taxon>
        <taxon>Asteraceae</taxon>
        <taxon>Asteroideae</taxon>
        <taxon>Heliantheae alliance</taxon>
        <taxon>Millerieae</taxon>
        <taxon>Smallanthus</taxon>
    </lineage>
</organism>
<reference evidence="2" key="1">
    <citation type="journal article" date="2022" name="Mol. Ecol. Resour.">
        <title>The genomes of chicory, endive, great burdock and yacon provide insights into Asteraceae palaeo-polyploidization history and plant inulin production.</title>
        <authorList>
            <person name="Fan W."/>
            <person name="Wang S."/>
            <person name="Wang H."/>
            <person name="Wang A."/>
            <person name="Jiang F."/>
            <person name="Liu H."/>
            <person name="Zhao H."/>
            <person name="Xu D."/>
            <person name="Zhang Y."/>
        </authorList>
    </citation>
    <scope>NUCLEOTIDE SEQUENCE [LARGE SCALE GENOMIC DNA]</scope>
    <source>
        <strain evidence="2">cv. Yunnan</strain>
    </source>
</reference>
<comment type="caution">
    <text evidence="1">The sequence shown here is derived from an EMBL/GenBank/DDBJ whole genome shotgun (WGS) entry which is preliminary data.</text>
</comment>
<accession>A0ACB9IVU6</accession>
<sequence>MALGESAYPCRPHIFPDPSLLAVVETTTKKVKRMKTVPPNGGLSKRTSSSEKGQVTTGQASIASLKEEVAKLEALHEKDLAIVDKMHNDHVRELSKFMGAIHLERIRKS</sequence>
<evidence type="ECO:0000313" key="1">
    <source>
        <dbReference type="EMBL" id="KAI3811616.1"/>
    </source>
</evidence>
<name>A0ACB9IVU6_9ASTR</name>
<keyword evidence="2" id="KW-1185">Reference proteome</keyword>